<organism evidence="1 2">
    <name type="scientific">Mesobacillus zeae</name>
    <dbReference type="NCBI Taxonomy" id="1917180"/>
    <lineage>
        <taxon>Bacteria</taxon>
        <taxon>Bacillati</taxon>
        <taxon>Bacillota</taxon>
        <taxon>Bacilli</taxon>
        <taxon>Bacillales</taxon>
        <taxon>Bacillaceae</taxon>
        <taxon>Mesobacillus</taxon>
    </lineage>
</organism>
<dbReference type="RefSeq" id="WP_119113600.1">
    <property type="nucleotide sequence ID" value="NZ_CBCSEO010000005.1"/>
</dbReference>
<dbReference type="OrthoDB" id="2969575at2"/>
<dbReference type="InterPro" id="IPR020277">
    <property type="entry name" value="DUF2624"/>
</dbReference>
<comment type="caution">
    <text evidence="1">The sequence shown here is derived from an EMBL/GenBank/DDBJ whole genome shotgun (WGS) entry which is preliminary data.</text>
</comment>
<sequence>MKIFETIINHKINTITAEELLKYASQFDVKITRLQAVKLADYLRGKDVNIFDDQERTSLVKQIAVVAGPQTAREVNKLFLQFAKKQ</sequence>
<gene>
    <name evidence="1" type="ORF">D1970_14555</name>
</gene>
<evidence type="ECO:0000313" key="1">
    <source>
        <dbReference type="EMBL" id="RID83825.1"/>
    </source>
</evidence>
<evidence type="ECO:0000313" key="2">
    <source>
        <dbReference type="Proteomes" id="UP000265816"/>
    </source>
</evidence>
<keyword evidence="2" id="KW-1185">Reference proteome</keyword>
<accession>A0A398B1W0</accession>
<protein>
    <submittedName>
        <fullName evidence="1">DUF2624 domain-containing protein</fullName>
    </submittedName>
</protein>
<dbReference type="AlphaFoldDB" id="A0A398B1W0"/>
<reference evidence="1 2" key="1">
    <citation type="submission" date="2018-08" db="EMBL/GenBank/DDBJ databases">
        <title>Bacillus jemisoniae sp. nov., Bacillus chryseoplanitiae sp. nov., Bacillus resnikiae sp. nov., and Bacillus frankliniae sp. nov., isolated from Viking spacecraft and associated surfaces.</title>
        <authorList>
            <person name="Seuylemezian A."/>
            <person name="Vaishampayan P."/>
        </authorList>
    </citation>
    <scope>NUCLEOTIDE SEQUENCE [LARGE SCALE GENOMIC DNA]</scope>
    <source>
        <strain evidence="1 2">JJ-247</strain>
    </source>
</reference>
<name>A0A398B1W0_9BACI</name>
<dbReference type="Proteomes" id="UP000265816">
    <property type="component" value="Unassembled WGS sequence"/>
</dbReference>
<dbReference type="Pfam" id="PF11116">
    <property type="entry name" value="DUF2624"/>
    <property type="match status" value="1"/>
</dbReference>
<dbReference type="EMBL" id="QWVT01000024">
    <property type="protein sequence ID" value="RID83825.1"/>
    <property type="molecule type" value="Genomic_DNA"/>
</dbReference>
<proteinExistence type="predicted"/>